<dbReference type="NCBIfam" id="NF003989">
    <property type="entry name" value="PRK05472.1-3"/>
    <property type="match status" value="1"/>
</dbReference>
<evidence type="ECO:0000256" key="4">
    <source>
        <dbReference type="ARBA" id="ARBA00023027"/>
    </source>
</evidence>
<evidence type="ECO:0000256" key="6">
    <source>
        <dbReference type="ARBA" id="ARBA00023163"/>
    </source>
</evidence>
<organism evidence="8">
    <name type="scientific">anaerobic digester metagenome</name>
    <dbReference type="NCBI Taxonomy" id="1263854"/>
    <lineage>
        <taxon>unclassified sequences</taxon>
        <taxon>metagenomes</taxon>
        <taxon>ecological metagenomes</taxon>
    </lineage>
</organism>
<evidence type="ECO:0000256" key="3">
    <source>
        <dbReference type="ARBA" id="ARBA00023015"/>
    </source>
</evidence>
<keyword evidence="2" id="KW-0678">Repressor</keyword>
<dbReference type="GO" id="GO:0045892">
    <property type="term" value="P:negative regulation of DNA-templated transcription"/>
    <property type="evidence" value="ECO:0007669"/>
    <property type="project" value="InterPro"/>
</dbReference>
<dbReference type="NCBIfam" id="NF003993">
    <property type="entry name" value="PRK05472.2-2"/>
    <property type="match status" value="1"/>
</dbReference>
<protein>
    <submittedName>
        <fullName evidence="8">Redox-sensing transcriptional repressor Rex</fullName>
    </submittedName>
</protein>
<reference evidence="8" key="1">
    <citation type="submission" date="2019-03" db="EMBL/GenBank/DDBJ databases">
        <authorList>
            <person name="Hao L."/>
        </authorList>
    </citation>
    <scope>NUCLEOTIDE SEQUENCE</scope>
</reference>
<dbReference type="PANTHER" id="PTHR35786">
    <property type="entry name" value="REDOX-SENSING TRANSCRIPTIONAL REPRESSOR REX"/>
    <property type="match status" value="1"/>
</dbReference>
<sequence length="216" mass="23831">MKTLRVPEATIIRLSVYSRYLEQLDRKGVVTISSVEIADGVGVSPAQVRKDLAYFGEFGTRGVGYNVRDLMHYTSKILGLNEPWPLVLVGAGNLGFALSTYKGFNNRGFSVVGIFDNDLTKIGKKIVDMEVSPPEKMPEIIARHKVKIGIIAVPAKAAQEVADLMIKNGLVAILNFAPVSLNVPEHIELRNVDLSVNLEILTFNLGMRQFESRGKY</sequence>
<dbReference type="NCBIfam" id="NF003996">
    <property type="entry name" value="PRK05472.2-5"/>
    <property type="match status" value="1"/>
</dbReference>
<dbReference type="InterPro" id="IPR036388">
    <property type="entry name" value="WH-like_DNA-bd_sf"/>
</dbReference>
<dbReference type="GO" id="GO:0003677">
    <property type="term" value="F:DNA binding"/>
    <property type="evidence" value="ECO:0007669"/>
    <property type="project" value="UniProtKB-KW"/>
</dbReference>
<dbReference type="InterPro" id="IPR036291">
    <property type="entry name" value="NAD(P)-bd_dom_sf"/>
</dbReference>
<feature type="domain" description="CoA-binding" evidence="7">
    <location>
        <begin position="79"/>
        <end position="180"/>
    </location>
</feature>
<dbReference type="InterPro" id="IPR003781">
    <property type="entry name" value="CoA-bd"/>
</dbReference>
<dbReference type="Pfam" id="PF06971">
    <property type="entry name" value="Put_DNA-bind_N"/>
    <property type="match status" value="1"/>
</dbReference>
<dbReference type="HAMAP" id="MF_01131">
    <property type="entry name" value="Rex"/>
    <property type="match status" value="1"/>
</dbReference>
<dbReference type="NCBIfam" id="NF003995">
    <property type="entry name" value="PRK05472.2-4"/>
    <property type="match status" value="1"/>
</dbReference>
<dbReference type="NCBIfam" id="NF003992">
    <property type="entry name" value="PRK05472.2-1"/>
    <property type="match status" value="1"/>
</dbReference>
<evidence type="ECO:0000256" key="5">
    <source>
        <dbReference type="ARBA" id="ARBA00023125"/>
    </source>
</evidence>
<evidence type="ECO:0000256" key="1">
    <source>
        <dbReference type="ARBA" id="ARBA00022490"/>
    </source>
</evidence>
<keyword evidence="5" id="KW-0238">DNA-binding</keyword>
<dbReference type="PANTHER" id="PTHR35786:SF1">
    <property type="entry name" value="REDOX-SENSING TRANSCRIPTIONAL REPRESSOR REX 1"/>
    <property type="match status" value="1"/>
</dbReference>
<evidence type="ECO:0000259" key="7">
    <source>
        <dbReference type="SMART" id="SM00881"/>
    </source>
</evidence>
<dbReference type="EMBL" id="CAADRN010000088">
    <property type="protein sequence ID" value="VFU12502.1"/>
    <property type="molecule type" value="Genomic_DNA"/>
</dbReference>
<name>A0A485LWF0_9ZZZZ</name>
<gene>
    <name evidence="8" type="primary">rex</name>
    <name evidence="8" type="ORF">SCFA_1780004</name>
</gene>
<dbReference type="GO" id="GO:0051775">
    <property type="term" value="P:response to redox state"/>
    <property type="evidence" value="ECO:0007669"/>
    <property type="project" value="InterPro"/>
</dbReference>
<dbReference type="SMART" id="SM00881">
    <property type="entry name" value="CoA_binding"/>
    <property type="match status" value="1"/>
</dbReference>
<dbReference type="Pfam" id="PF02629">
    <property type="entry name" value="CoA_binding"/>
    <property type="match status" value="1"/>
</dbReference>
<proteinExistence type="inferred from homology"/>
<accession>A0A485LWF0</accession>
<dbReference type="Gene3D" id="3.40.50.720">
    <property type="entry name" value="NAD(P)-binding Rossmann-like Domain"/>
    <property type="match status" value="1"/>
</dbReference>
<dbReference type="SUPFAM" id="SSF46785">
    <property type="entry name" value="Winged helix' DNA-binding domain"/>
    <property type="match status" value="1"/>
</dbReference>
<keyword evidence="1" id="KW-0963">Cytoplasm</keyword>
<keyword evidence="4" id="KW-0520">NAD</keyword>
<dbReference type="NCBIfam" id="NF003994">
    <property type="entry name" value="PRK05472.2-3"/>
    <property type="match status" value="1"/>
</dbReference>
<keyword evidence="3" id="KW-0805">Transcription regulation</keyword>
<dbReference type="SUPFAM" id="SSF51735">
    <property type="entry name" value="NAD(P)-binding Rossmann-fold domains"/>
    <property type="match status" value="1"/>
</dbReference>
<dbReference type="AlphaFoldDB" id="A0A485LWF0"/>
<dbReference type="InterPro" id="IPR036390">
    <property type="entry name" value="WH_DNA-bd_sf"/>
</dbReference>
<dbReference type="InterPro" id="IPR058236">
    <property type="entry name" value="Rex_actinobacterial-type"/>
</dbReference>
<keyword evidence="6" id="KW-0804">Transcription</keyword>
<evidence type="ECO:0000256" key="2">
    <source>
        <dbReference type="ARBA" id="ARBA00022491"/>
    </source>
</evidence>
<dbReference type="InterPro" id="IPR022876">
    <property type="entry name" value="Tscrpt_rep_Rex"/>
</dbReference>
<dbReference type="InterPro" id="IPR009718">
    <property type="entry name" value="Rex_DNA-bd_C_dom"/>
</dbReference>
<evidence type="ECO:0000313" key="8">
    <source>
        <dbReference type="EMBL" id="VFU12502.1"/>
    </source>
</evidence>
<dbReference type="Gene3D" id="1.10.10.10">
    <property type="entry name" value="Winged helix-like DNA-binding domain superfamily/Winged helix DNA-binding domain"/>
    <property type="match status" value="1"/>
</dbReference>